<evidence type="ECO:0000313" key="1">
    <source>
        <dbReference type="EMBL" id="KAJ5569162.1"/>
    </source>
</evidence>
<dbReference type="AlphaFoldDB" id="A0AAD6DC13"/>
<reference evidence="1 2" key="1">
    <citation type="journal article" date="2023" name="IMA Fungus">
        <title>Comparative genomic study of the Penicillium genus elucidates a diverse pangenome and 15 lateral gene transfer events.</title>
        <authorList>
            <person name="Petersen C."/>
            <person name="Sorensen T."/>
            <person name="Nielsen M.R."/>
            <person name="Sondergaard T.E."/>
            <person name="Sorensen J.L."/>
            <person name="Fitzpatrick D.A."/>
            <person name="Frisvad J.C."/>
            <person name="Nielsen K.L."/>
        </authorList>
    </citation>
    <scope>NUCLEOTIDE SEQUENCE [LARGE SCALE GENOMIC DNA]</scope>
    <source>
        <strain evidence="1 2">IBT 29057</strain>
    </source>
</reference>
<sequence>MSQNDLEHPTGFSSWSIFYALYVVHLHSLRPDHCYRAATADSSNAIFVISAHEEDQLSGAAGLGQVKQLVSMASKAVAGTVGR</sequence>
<comment type="caution">
    <text evidence="1">The sequence shown here is derived from an EMBL/GenBank/DDBJ whole genome shotgun (WGS) entry which is preliminary data.</text>
</comment>
<organism evidence="1 2">
    <name type="scientific">Penicillium hetheringtonii</name>
    <dbReference type="NCBI Taxonomy" id="911720"/>
    <lineage>
        <taxon>Eukaryota</taxon>
        <taxon>Fungi</taxon>
        <taxon>Dikarya</taxon>
        <taxon>Ascomycota</taxon>
        <taxon>Pezizomycotina</taxon>
        <taxon>Eurotiomycetes</taxon>
        <taxon>Eurotiomycetidae</taxon>
        <taxon>Eurotiales</taxon>
        <taxon>Aspergillaceae</taxon>
        <taxon>Penicillium</taxon>
    </lineage>
</organism>
<keyword evidence="2" id="KW-1185">Reference proteome</keyword>
<dbReference type="Proteomes" id="UP001216150">
    <property type="component" value="Unassembled WGS sequence"/>
</dbReference>
<gene>
    <name evidence="1" type="ORF">N7450_011648</name>
</gene>
<dbReference type="EMBL" id="JAQJAC010000010">
    <property type="protein sequence ID" value="KAJ5569162.1"/>
    <property type="molecule type" value="Genomic_DNA"/>
</dbReference>
<proteinExistence type="predicted"/>
<name>A0AAD6DC13_9EURO</name>
<accession>A0AAD6DC13</accession>
<evidence type="ECO:0000313" key="2">
    <source>
        <dbReference type="Proteomes" id="UP001216150"/>
    </source>
</evidence>
<protein>
    <submittedName>
        <fullName evidence="1">Uncharacterized protein</fullName>
    </submittedName>
</protein>